<keyword evidence="2" id="KW-1185">Reference proteome</keyword>
<protein>
    <submittedName>
        <fullName evidence="1">7857_t:CDS:1</fullName>
    </submittedName>
</protein>
<accession>A0A9N9FFE1</accession>
<evidence type="ECO:0000313" key="1">
    <source>
        <dbReference type="EMBL" id="CAG8532009.1"/>
    </source>
</evidence>
<evidence type="ECO:0000313" key="2">
    <source>
        <dbReference type="Proteomes" id="UP000789739"/>
    </source>
</evidence>
<dbReference type="AlphaFoldDB" id="A0A9N9FFE1"/>
<comment type="caution">
    <text evidence="1">The sequence shown here is derived from an EMBL/GenBank/DDBJ whole genome shotgun (WGS) entry which is preliminary data.</text>
</comment>
<dbReference type="EMBL" id="CAJVPI010000414">
    <property type="protein sequence ID" value="CAG8532009.1"/>
    <property type="molecule type" value="Genomic_DNA"/>
</dbReference>
<sequence length="74" mass="8544">MGAGCCKEEEIDFDAEVHGDGRGITLYLDTLRAMWIVVGKQHNLRELGRERVVREQKTFVERITGRLVYGWGDY</sequence>
<gene>
    <name evidence="1" type="ORF">PBRASI_LOCUS4159</name>
</gene>
<proteinExistence type="predicted"/>
<name>A0A9N9FFE1_9GLOM</name>
<reference evidence="1" key="1">
    <citation type="submission" date="2021-06" db="EMBL/GenBank/DDBJ databases">
        <authorList>
            <person name="Kallberg Y."/>
            <person name="Tangrot J."/>
            <person name="Rosling A."/>
        </authorList>
    </citation>
    <scope>NUCLEOTIDE SEQUENCE</scope>
    <source>
        <strain evidence="1">BR232B</strain>
    </source>
</reference>
<dbReference type="Proteomes" id="UP000789739">
    <property type="component" value="Unassembled WGS sequence"/>
</dbReference>
<organism evidence="1 2">
    <name type="scientific">Paraglomus brasilianum</name>
    <dbReference type="NCBI Taxonomy" id="144538"/>
    <lineage>
        <taxon>Eukaryota</taxon>
        <taxon>Fungi</taxon>
        <taxon>Fungi incertae sedis</taxon>
        <taxon>Mucoromycota</taxon>
        <taxon>Glomeromycotina</taxon>
        <taxon>Glomeromycetes</taxon>
        <taxon>Paraglomerales</taxon>
        <taxon>Paraglomeraceae</taxon>
        <taxon>Paraglomus</taxon>
    </lineage>
</organism>